<evidence type="ECO:0000256" key="5">
    <source>
        <dbReference type="ARBA" id="ARBA00022692"/>
    </source>
</evidence>
<keyword evidence="8 10" id="KW-0472">Membrane</keyword>
<evidence type="ECO:0000256" key="8">
    <source>
        <dbReference type="ARBA" id="ARBA00023136"/>
    </source>
</evidence>
<feature type="transmembrane region" description="Helical" evidence="10">
    <location>
        <begin position="326"/>
        <end position="345"/>
    </location>
</feature>
<dbReference type="GO" id="GO:0015297">
    <property type="term" value="F:antiporter activity"/>
    <property type="evidence" value="ECO:0007669"/>
    <property type="project" value="UniProtKB-KW"/>
</dbReference>
<keyword evidence="3" id="KW-0050">Antiport</keyword>
<dbReference type="STRING" id="869213.GCA_000517085_04650"/>
<comment type="caution">
    <text evidence="11">The sequence shown here is derived from an EMBL/GenBank/DDBJ whole genome shotgun (WGS) entry which is preliminary data.</text>
</comment>
<dbReference type="NCBIfam" id="TIGR00797">
    <property type="entry name" value="matE"/>
    <property type="match status" value="1"/>
</dbReference>
<evidence type="ECO:0000313" key="11">
    <source>
        <dbReference type="EMBL" id="GAF04524.1"/>
    </source>
</evidence>
<dbReference type="GO" id="GO:0005886">
    <property type="term" value="C:plasma membrane"/>
    <property type="evidence" value="ECO:0007669"/>
    <property type="project" value="UniProtKB-SubCell"/>
</dbReference>
<dbReference type="EMBL" id="BAMD01000047">
    <property type="protein sequence ID" value="GAF04524.1"/>
    <property type="molecule type" value="Genomic_DNA"/>
</dbReference>
<keyword evidence="2" id="KW-0813">Transport</keyword>
<dbReference type="eggNOG" id="COG0534">
    <property type="taxonomic scope" value="Bacteria"/>
</dbReference>
<feature type="transmembrane region" description="Helical" evidence="10">
    <location>
        <begin position="280"/>
        <end position="305"/>
    </location>
</feature>
<evidence type="ECO:0000313" key="12">
    <source>
        <dbReference type="Proteomes" id="UP000019402"/>
    </source>
</evidence>
<reference evidence="11 12" key="1">
    <citation type="journal article" date="2014" name="Genome Announc.">
        <title>Draft Genome Sequence of Cytophaga fermentans JCM 21142T, a Facultative Anaerobe Isolated from Marine Mud.</title>
        <authorList>
            <person name="Starns D."/>
            <person name="Oshima K."/>
            <person name="Suda W."/>
            <person name="Iino T."/>
            <person name="Yuki M."/>
            <person name="Inoue J."/>
            <person name="Kitamura K."/>
            <person name="Iida T."/>
            <person name="Darby A."/>
            <person name="Hattori M."/>
            <person name="Ohkuma M."/>
        </authorList>
    </citation>
    <scope>NUCLEOTIDE SEQUENCE [LARGE SCALE GENOMIC DNA]</scope>
    <source>
        <strain evidence="11 12">JCM 21142</strain>
    </source>
</reference>
<feature type="transmembrane region" description="Helical" evidence="10">
    <location>
        <begin position="424"/>
        <end position="444"/>
    </location>
</feature>
<keyword evidence="12" id="KW-1185">Reference proteome</keyword>
<protein>
    <recommendedName>
        <fullName evidence="9">Multidrug-efflux transporter</fullName>
    </recommendedName>
</protein>
<feature type="transmembrane region" description="Helical" evidence="10">
    <location>
        <begin position="137"/>
        <end position="155"/>
    </location>
</feature>
<proteinExistence type="predicted"/>
<feature type="transmembrane region" description="Helical" evidence="10">
    <location>
        <begin position="206"/>
        <end position="225"/>
    </location>
</feature>
<feature type="transmembrane region" description="Helical" evidence="10">
    <location>
        <begin position="167"/>
        <end position="186"/>
    </location>
</feature>
<evidence type="ECO:0000256" key="9">
    <source>
        <dbReference type="ARBA" id="ARBA00031636"/>
    </source>
</evidence>
<feature type="transmembrane region" description="Helical" evidence="10">
    <location>
        <begin position="58"/>
        <end position="81"/>
    </location>
</feature>
<dbReference type="GO" id="GO:0006811">
    <property type="term" value="P:monoatomic ion transport"/>
    <property type="evidence" value="ECO:0007669"/>
    <property type="project" value="UniProtKB-KW"/>
</dbReference>
<name>W7YPX0_9BACT</name>
<evidence type="ECO:0000256" key="1">
    <source>
        <dbReference type="ARBA" id="ARBA00004651"/>
    </source>
</evidence>
<comment type="subcellular location">
    <subcellularLocation>
        <location evidence="1">Cell membrane</location>
        <topology evidence="1">Multi-pass membrane protein</topology>
    </subcellularLocation>
</comment>
<evidence type="ECO:0000256" key="2">
    <source>
        <dbReference type="ARBA" id="ARBA00022448"/>
    </source>
</evidence>
<feature type="transmembrane region" description="Helical" evidence="10">
    <location>
        <begin position="21"/>
        <end position="46"/>
    </location>
</feature>
<dbReference type="PANTHER" id="PTHR43298:SF2">
    <property type="entry name" value="FMN_FAD EXPORTER YEEO-RELATED"/>
    <property type="match status" value="1"/>
</dbReference>
<evidence type="ECO:0000256" key="4">
    <source>
        <dbReference type="ARBA" id="ARBA00022475"/>
    </source>
</evidence>
<dbReference type="PIRSF" id="PIRSF006603">
    <property type="entry name" value="DinF"/>
    <property type="match status" value="1"/>
</dbReference>
<feature type="transmembrane region" description="Helical" evidence="10">
    <location>
        <begin position="365"/>
        <end position="385"/>
    </location>
</feature>
<dbReference type="GO" id="GO:0042910">
    <property type="term" value="F:xenobiotic transmembrane transporter activity"/>
    <property type="evidence" value="ECO:0007669"/>
    <property type="project" value="InterPro"/>
</dbReference>
<dbReference type="AlphaFoldDB" id="W7YPX0"/>
<dbReference type="Proteomes" id="UP000019402">
    <property type="component" value="Unassembled WGS sequence"/>
</dbReference>
<sequence length="462" mass="50747">MLKYLNKSFYRKYSPHYWPNLKLALPVVLSQAGQMVVGLADTIMVGQLGSTELAAVSFANSIFIIGLVVNIGLSIAITPLIGKAHGAANSTQCGYWLKQGLAANLIFALLQILVMYGISFVMPYMGQDEAVIQTANSYYLILVSSILPFSIFMVFKQFTEGIANTRIAMIITLAANIINLRLNYLLIFGKGGFPQLGIDGAGWATLISRIIMPLLFVAAFMYLPFFKGYKKAFIKSKVHIQEVFSIIKTGLSIGGQMVIEVFAFSMGAIMMGWISEKAIAAHQIAISIASVTYMMSTGLASAATIKVSNYLGAGEWNHLKHAAYAIIHKVIIFMVFTAILFISLRNFLPTLFVADPNVISIASKLLVVAGIFQLFDGLQVVWLGSLRGLEDVKMPTVIAFIIWIIWALPISYICAFILNLGPVGIWIGYLTGLMAGSILLQIRFKNTYQKLSKYSKHNDTNI</sequence>
<dbReference type="OrthoDB" id="9780160at2"/>
<keyword evidence="5 10" id="KW-0812">Transmembrane</keyword>
<feature type="transmembrane region" description="Helical" evidence="10">
    <location>
        <begin position="101"/>
        <end position="125"/>
    </location>
</feature>
<evidence type="ECO:0000256" key="3">
    <source>
        <dbReference type="ARBA" id="ARBA00022449"/>
    </source>
</evidence>
<evidence type="ECO:0000256" key="7">
    <source>
        <dbReference type="ARBA" id="ARBA00023065"/>
    </source>
</evidence>
<keyword evidence="7" id="KW-0406">Ion transport</keyword>
<keyword evidence="4" id="KW-1003">Cell membrane</keyword>
<feature type="transmembrane region" description="Helical" evidence="10">
    <location>
        <begin position="397"/>
        <end position="418"/>
    </location>
</feature>
<dbReference type="InterPro" id="IPR048279">
    <property type="entry name" value="MdtK-like"/>
</dbReference>
<keyword evidence="6 10" id="KW-1133">Transmembrane helix</keyword>
<feature type="transmembrane region" description="Helical" evidence="10">
    <location>
        <begin position="246"/>
        <end position="274"/>
    </location>
</feature>
<dbReference type="Pfam" id="PF01554">
    <property type="entry name" value="MatE"/>
    <property type="match status" value="2"/>
</dbReference>
<organism evidence="11 12">
    <name type="scientific">Saccharicrinis fermentans DSM 9555 = JCM 21142</name>
    <dbReference type="NCBI Taxonomy" id="869213"/>
    <lineage>
        <taxon>Bacteria</taxon>
        <taxon>Pseudomonadati</taxon>
        <taxon>Bacteroidota</taxon>
        <taxon>Bacteroidia</taxon>
        <taxon>Marinilabiliales</taxon>
        <taxon>Marinilabiliaceae</taxon>
        <taxon>Saccharicrinis</taxon>
    </lineage>
</organism>
<accession>W7YPX0</accession>
<dbReference type="CDD" id="cd13131">
    <property type="entry name" value="MATE_NorM_like"/>
    <property type="match status" value="1"/>
</dbReference>
<gene>
    <name evidence="11" type="ORF">JCM21142_83232</name>
</gene>
<evidence type="ECO:0000256" key="6">
    <source>
        <dbReference type="ARBA" id="ARBA00022989"/>
    </source>
</evidence>
<dbReference type="PANTHER" id="PTHR43298">
    <property type="entry name" value="MULTIDRUG RESISTANCE PROTEIN NORM-RELATED"/>
    <property type="match status" value="1"/>
</dbReference>
<evidence type="ECO:0000256" key="10">
    <source>
        <dbReference type="SAM" id="Phobius"/>
    </source>
</evidence>
<dbReference type="InterPro" id="IPR050222">
    <property type="entry name" value="MATE_MdtK"/>
</dbReference>
<dbReference type="InterPro" id="IPR002528">
    <property type="entry name" value="MATE_fam"/>
</dbReference>